<accession>C0CH37</accession>
<dbReference type="Pfam" id="PF20190">
    <property type="entry name" value="DUF6553"/>
    <property type="match status" value="1"/>
</dbReference>
<sequence length="196" mass="23287">MEEDRRELRDYYVESSPARRRQILNVAMETQSDPEADEIRLQIWKLRYAKARENGKSGRADGYLKLWMDLRYLAENPPGRFSVKKTQKRLERELEELGFFQFYDQSEQSRMLLFQECLHTARLYVKLCFSDRNYTSMILGMMPMKEGRVQDKVSKDLKKLYEDLPKVVEIPKPLELMLSAAKEAEKEVSKRSSEEE</sequence>
<gene>
    <name evidence="1" type="ORF">RUMHYD_00150</name>
</gene>
<evidence type="ECO:0000313" key="2">
    <source>
        <dbReference type="Proteomes" id="UP000003100"/>
    </source>
</evidence>
<dbReference type="InterPro" id="IPR046683">
    <property type="entry name" value="DUF6553"/>
</dbReference>
<dbReference type="RefSeq" id="WP_005944851.1">
    <property type="nucleotide sequence ID" value="NZ_CP136423.1"/>
</dbReference>
<organism evidence="1 2">
    <name type="scientific">Blautia hydrogenotrophica (strain DSM 10507 / JCM 14656 / S5a33)</name>
    <name type="common">Ruminococcus hydrogenotrophicus</name>
    <dbReference type="NCBI Taxonomy" id="476272"/>
    <lineage>
        <taxon>Bacteria</taxon>
        <taxon>Bacillati</taxon>
        <taxon>Bacillota</taxon>
        <taxon>Clostridia</taxon>
        <taxon>Lachnospirales</taxon>
        <taxon>Lachnospiraceae</taxon>
        <taxon>Blautia</taxon>
    </lineage>
</organism>
<dbReference type="GeneID" id="86821435"/>
<name>C0CH37_BLAHS</name>
<dbReference type="PATRIC" id="fig|476272.21.peg.3155"/>
<dbReference type="eggNOG" id="ENOG5033SSD">
    <property type="taxonomic scope" value="Bacteria"/>
</dbReference>
<dbReference type="HOGENOM" id="CLU_1387925_0_0_9"/>
<dbReference type="EMBL" id="ACBZ01000004">
    <property type="protein sequence ID" value="EEG50856.1"/>
    <property type="molecule type" value="Genomic_DNA"/>
</dbReference>
<comment type="caution">
    <text evidence="1">The sequence shown here is derived from an EMBL/GenBank/DDBJ whole genome shotgun (WGS) entry which is preliminary data.</text>
</comment>
<protein>
    <submittedName>
        <fullName evidence="1">Uncharacterized protein</fullName>
    </submittedName>
</protein>
<proteinExistence type="predicted"/>
<dbReference type="Proteomes" id="UP000003100">
    <property type="component" value="Unassembled WGS sequence"/>
</dbReference>
<keyword evidence="2" id="KW-1185">Reference proteome</keyword>
<evidence type="ECO:0000313" key="1">
    <source>
        <dbReference type="EMBL" id="EEG50856.1"/>
    </source>
</evidence>
<reference evidence="1 2" key="1">
    <citation type="submission" date="2009-01" db="EMBL/GenBank/DDBJ databases">
        <authorList>
            <person name="Fulton L."/>
            <person name="Clifton S."/>
            <person name="Fulton B."/>
            <person name="Xu J."/>
            <person name="Minx P."/>
            <person name="Pepin K.H."/>
            <person name="Johnson M."/>
            <person name="Bhonagiri V."/>
            <person name="Nash W.E."/>
            <person name="Mardis E.R."/>
            <person name="Wilson R.K."/>
        </authorList>
    </citation>
    <scope>NUCLEOTIDE SEQUENCE [LARGE SCALE GENOMIC DNA]</scope>
    <source>
        <strain evidence="2">DSM 10507 / JCM 14656 / S5a33</strain>
    </source>
</reference>
<reference evidence="1 2" key="2">
    <citation type="submission" date="2009-02" db="EMBL/GenBank/DDBJ databases">
        <title>Draft genome sequence of Blautia hydrogenotrophica DSM 10507 (Ruminococcus hydrogenotrophicus DSM 10507).</title>
        <authorList>
            <person name="Sudarsanam P."/>
            <person name="Ley R."/>
            <person name="Guruge J."/>
            <person name="Turnbaugh P.J."/>
            <person name="Mahowald M."/>
            <person name="Liep D."/>
            <person name="Gordon J."/>
        </authorList>
    </citation>
    <scope>NUCLEOTIDE SEQUENCE [LARGE SCALE GENOMIC DNA]</scope>
    <source>
        <strain evidence="2">DSM 10507 / JCM 14656 / S5a33</strain>
    </source>
</reference>
<dbReference type="AlphaFoldDB" id="C0CH37"/>